<proteinExistence type="predicted"/>
<feature type="compositionally biased region" description="Polar residues" evidence="7">
    <location>
        <begin position="145"/>
        <end position="165"/>
    </location>
</feature>
<dbReference type="SMART" id="SM00066">
    <property type="entry name" value="GAL4"/>
    <property type="match status" value="1"/>
</dbReference>
<dbReference type="PANTHER" id="PTHR31944">
    <property type="entry name" value="HEME-RESPONSIVE ZINC FINGER TRANSCRIPTION FACTOR HAP1"/>
    <property type="match status" value="1"/>
</dbReference>
<evidence type="ECO:0000256" key="4">
    <source>
        <dbReference type="ARBA" id="ARBA00023125"/>
    </source>
</evidence>
<dbReference type="SMART" id="SM00906">
    <property type="entry name" value="Fungal_trans"/>
    <property type="match status" value="1"/>
</dbReference>
<dbReference type="PANTHER" id="PTHR31944:SF130">
    <property type="entry name" value="ZN(II)2CYS6 TRANSCRIPTION FACTO (EUROFUNG)"/>
    <property type="match status" value="1"/>
</dbReference>
<dbReference type="SUPFAM" id="SSF57701">
    <property type="entry name" value="Zn2/Cys6 DNA-binding domain"/>
    <property type="match status" value="1"/>
</dbReference>
<keyword evidence="2" id="KW-0862">Zinc</keyword>
<organism evidence="9 10">
    <name type="scientific">Cladonia borealis</name>
    <dbReference type="NCBI Taxonomy" id="184061"/>
    <lineage>
        <taxon>Eukaryota</taxon>
        <taxon>Fungi</taxon>
        <taxon>Dikarya</taxon>
        <taxon>Ascomycota</taxon>
        <taxon>Pezizomycotina</taxon>
        <taxon>Lecanoromycetes</taxon>
        <taxon>OSLEUM clade</taxon>
        <taxon>Lecanoromycetidae</taxon>
        <taxon>Lecanorales</taxon>
        <taxon>Lecanorineae</taxon>
        <taxon>Cladoniaceae</taxon>
        <taxon>Cladonia</taxon>
    </lineage>
</organism>
<dbReference type="PROSITE" id="PS00463">
    <property type="entry name" value="ZN2_CY6_FUNGAL_1"/>
    <property type="match status" value="1"/>
</dbReference>
<name>A0AA39U8A8_9LECA</name>
<evidence type="ECO:0000256" key="5">
    <source>
        <dbReference type="ARBA" id="ARBA00023163"/>
    </source>
</evidence>
<reference evidence="9" key="1">
    <citation type="submission" date="2023-03" db="EMBL/GenBank/DDBJ databases">
        <title>Complete genome of Cladonia borealis.</title>
        <authorList>
            <person name="Park H."/>
        </authorList>
    </citation>
    <scope>NUCLEOTIDE SEQUENCE</scope>
    <source>
        <strain evidence="9">ANT050790</strain>
    </source>
</reference>
<feature type="region of interest" description="Disordered" evidence="7">
    <location>
        <begin position="449"/>
        <end position="479"/>
    </location>
</feature>
<accession>A0AA39U8A8</accession>
<evidence type="ECO:0000313" key="9">
    <source>
        <dbReference type="EMBL" id="KAK0510176.1"/>
    </source>
</evidence>
<evidence type="ECO:0000256" key="7">
    <source>
        <dbReference type="SAM" id="MobiDB-lite"/>
    </source>
</evidence>
<evidence type="ECO:0000313" key="10">
    <source>
        <dbReference type="Proteomes" id="UP001166286"/>
    </source>
</evidence>
<dbReference type="PROSITE" id="PS50048">
    <property type="entry name" value="ZN2_CY6_FUNGAL_2"/>
    <property type="match status" value="1"/>
</dbReference>
<dbReference type="Pfam" id="PF04082">
    <property type="entry name" value="Fungal_trans"/>
    <property type="match status" value="1"/>
</dbReference>
<feature type="domain" description="Zn(2)-C6 fungal-type" evidence="8">
    <location>
        <begin position="28"/>
        <end position="60"/>
    </location>
</feature>
<dbReference type="CDD" id="cd12148">
    <property type="entry name" value="fungal_TF_MHR"/>
    <property type="match status" value="1"/>
</dbReference>
<keyword evidence="5" id="KW-0804">Transcription</keyword>
<keyword evidence="10" id="KW-1185">Reference proteome</keyword>
<dbReference type="GO" id="GO:0001228">
    <property type="term" value="F:DNA-binding transcription activator activity, RNA polymerase II-specific"/>
    <property type="evidence" value="ECO:0007669"/>
    <property type="project" value="TreeGrafter"/>
</dbReference>
<evidence type="ECO:0000256" key="2">
    <source>
        <dbReference type="ARBA" id="ARBA00022833"/>
    </source>
</evidence>
<keyword evidence="3" id="KW-0805">Transcription regulation</keyword>
<dbReference type="GO" id="GO:0000978">
    <property type="term" value="F:RNA polymerase II cis-regulatory region sequence-specific DNA binding"/>
    <property type="evidence" value="ECO:0007669"/>
    <property type="project" value="TreeGrafter"/>
</dbReference>
<dbReference type="EMBL" id="JAFEKC020000017">
    <property type="protein sequence ID" value="KAK0510176.1"/>
    <property type="molecule type" value="Genomic_DNA"/>
</dbReference>
<feature type="region of interest" description="Disordered" evidence="7">
    <location>
        <begin position="145"/>
        <end position="170"/>
    </location>
</feature>
<keyword evidence="1" id="KW-0479">Metal-binding</keyword>
<dbReference type="CDD" id="cd00067">
    <property type="entry name" value="GAL4"/>
    <property type="match status" value="1"/>
</dbReference>
<evidence type="ECO:0000256" key="3">
    <source>
        <dbReference type="ARBA" id="ARBA00023015"/>
    </source>
</evidence>
<dbReference type="InterPro" id="IPR051430">
    <property type="entry name" value="Fungal_TF_Env_Response"/>
</dbReference>
<keyword evidence="6" id="KW-0539">Nucleus</keyword>
<evidence type="ECO:0000256" key="6">
    <source>
        <dbReference type="ARBA" id="ARBA00023242"/>
    </source>
</evidence>
<feature type="compositionally biased region" description="Basic and acidic residues" evidence="7">
    <location>
        <begin position="7"/>
        <end position="19"/>
    </location>
</feature>
<gene>
    <name evidence="9" type="ORF">JMJ35_007570</name>
</gene>
<comment type="caution">
    <text evidence="9">The sequence shown here is derived from an EMBL/GenBank/DDBJ whole genome shotgun (WGS) entry which is preliminary data.</text>
</comment>
<dbReference type="GO" id="GO:0008270">
    <property type="term" value="F:zinc ion binding"/>
    <property type="evidence" value="ECO:0007669"/>
    <property type="project" value="InterPro"/>
</dbReference>
<dbReference type="GO" id="GO:0006351">
    <property type="term" value="P:DNA-templated transcription"/>
    <property type="evidence" value="ECO:0007669"/>
    <property type="project" value="InterPro"/>
</dbReference>
<dbReference type="InterPro" id="IPR001138">
    <property type="entry name" value="Zn2Cys6_DnaBD"/>
</dbReference>
<dbReference type="InterPro" id="IPR036864">
    <property type="entry name" value="Zn2-C6_fun-type_DNA-bd_sf"/>
</dbReference>
<evidence type="ECO:0000256" key="1">
    <source>
        <dbReference type="ARBA" id="ARBA00022723"/>
    </source>
</evidence>
<dbReference type="GO" id="GO:0005634">
    <property type="term" value="C:nucleus"/>
    <property type="evidence" value="ECO:0007669"/>
    <property type="project" value="TreeGrafter"/>
</dbReference>
<feature type="compositionally biased region" description="Low complexity" evidence="7">
    <location>
        <begin position="743"/>
        <end position="754"/>
    </location>
</feature>
<dbReference type="Gene3D" id="4.10.240.10">
    <property type="entry name" value="Zn(2)-C6 fungal-type DNA-binding domain"/>
    <property type="match status" value="1"/>
</dbReference>
<feature type="region of interest" description="Disordered" evidence="7">
    <location>
        <begin position="734"/>
        <end position="757"/>
    </location>
</feature>
<dbReference type="Proteomes" id="UP001166286">
    <property type="component" value="Unassembled WGS sequence"/>
</dbReference>
<keyword evidence="4" id="KW-0238">DNA-binding</keyword>
<feature type="compositionally biased region" description="Low complexity" evidence="7">
    <location>
        <begin position="466"/>
        <end position="478"/>
    </location>
</feature>
<feature type="region of interest" description="Disordered" evidence="7">
    <location>
        <begin position="1"/>
        <end position="20"/>
    </location>
</feature>
<sequence length="789" mass="88518">MSSNGTAREERSPHDETPGSKRRRIAFSCLACRRRKLKCDRSYPSCSRCQKGGRPENCTYDTEAVDTLNQSSGERNRGARDFSVSGGLPRAIPRLPSVARSFAGDDGDEIIPRRQPDGATARLSAQEERIRQLENRIIGLERITNGSGRSHWPRSTRSPELNGTELNPPLDQREAAEKESMIFRGKGFKTQFYGASYHMSYLSHLPELRVFMKNMIVHHPSLAHVQMELNGAKIKGAGQDDTIPPNDQTLATLLPSRKVADQLVEIYINNFETTYRILHLPTFWAEYSDFWNAHREARPAFVALLLLILATGNCIGKKGPTMFRGDSSVDRETAIMWIRNCDAWLRSQSQKHTTLIIFQLSCLSYIAKQLNSVKRKRTWTSAGTLARLAMSAGLHRDAHIVNLRHGTPSFKRVSVFDQEMRRRIWTTVAELELQAAIDRGMPAMTRDLVEDCGAPNNIDDEDMDPSSEQLPSPSPLSQFTRSSYQHLSRSSWALRLEVVSLVNGPKSHMPYEDVLLYDKKIMQCLDDIPHWHDLESQVARILLQLQLQQLLVFLHAPYARDEPWGSRYDYSAIVHLRSAMTIIDLHDQLLSNRNSFLCLFRNDALNAALSICYNVSMSGVKPGRGLPSRSSIVQLSGDPIQYLEKALAMLEEKIMRLGVGLQEYYCVSAIIGLIKRPPSPEQSRNEQMRSADRVTAMIQRVLAAQDNYSAAATLASLPNMPVPAPNGIPNGNGVLQPLPPSQPASQSISNSQQPMAMDGPGLLDEFNQNLEGLDLTNIAGWDLEAFWNF</sequence>
<protein>
    <recommendedName>
        <fullName evidence="8">Zn(2)-C6 fungal-type domain-containing protein</fullName>
    </recommendedName>
</protein>
<dbReference type="Pfam" id="PF00172">
    <property type="entry name" value="Zn_clus"/>
    <property type="match status" value="1"/>
</dbReference>
<dbReference type="AlphaFoldDB" id="A0AA39U8A8"/>
<evidence type="ECO:0000259" key="8">
    <source>
        <dbReference type="PROSITE" id="PS50048"/>
    </source>
</evidence>
<feature type="region of interest" description="Disordered" evidence="7">
    <location>
        <begin position="101"/>
        <end position="121"/>
    </location>
</feature>
<dbReference type="InterPro" id="IPR007219">
    <property type="entry name" value="XnlR_reg_dom"/>
</dbReference>